<dbReference type="PROSITE" id="PS50055">
    <property type="entry name" value="TYR_PHOSPHATASE_PTP"/>
    <property type="match status" value="1"/>
</dbReference>
<dbReference type="OrthoDB" id="8815311at2759"/>
<dbReference type="WBParaSite" id="TCLT_0000529701-mRNA-1">
    <property type="protein sequence ID" value="TCLT_0000529701-mRNA-1"/>
    <property type="gene ID" value="TCLT_0000529701"/>
</dbReference>
<feature type="domain" description="Tyrosine specific protein phosphatases" evidence="3">
    <location>
        <begin position="44"/>
        <end position="112"/>
    </location>
</feature>
<keyword evidence="5" id="KW-1185">Reference proteome</keyword>
<dbReference type="EMBL" id="UYYF01004331">
    <property type="protein sequence ID" value="VDN02511.1"/>
    <property type="molecule type" value="Genomic_DNA"/>
</dbReference>
<organism evidence="6">
    <name type="scientific">Thelazia callipaeda</name>
    <name type="common">Oriental eyeworm</name>
    <name type="synonym">Parasitic nematode</name>
    <dbReference type="NCBI Taxonomy" id="103827"/>
    <lineage>
        <taxon>Eukaryota</taxon>
        <taxon>Metazoa</taxon>
        <taxon>Ecdysozoa</taxon>
        <taxon>Nematoda</taxon>
        <taxon>Chromadorea</taxon>
        <taxon>Rhabditida</taxon>
        <taxon>Spirurina</taxon>
        <taxon>Spiruromorpha</taxon>
        <taxon>Thelazioidea</taxon>
        <taxon>Thelaziidae</taxon>
        <taxon>Thelazia</taxon>
    </lineage>
</organism>
<reference evidence="4 5" key="2">
    <citation type="submission" date="2018-11" db="EMBL/GenBank/DDBJ databases">
        <authorList>
            <consortium name="Pathogen Informatics"/>
        </authorList>
    </citation>
    <scope>NUCLEOTIDE SEQUENCE [LARGE SCALE GENOMIC DNA]</scope>
</reference>
<sequence length="163" mass="18338">MHMHDIHEYTRRPYKRKIKILGLSLSICVGRTDKGIPSSVLAPFRILKIVRQSMQRATVVHCSAGIGRTGCIVAIEMGLQQILSGKPLSLVELIKQLRTMRMSSIQTDEQLVYVGRCLLAYAEACGLLNMKPELQESTDKTKRKNSALSTMPDFRPKKVIKLD</sequence>
<dbReference type="AlphaFoldDB" id="A0A0N5CXZ6"/>
<feature type="domain" description="Tyrosine-protein phosphatase" evidence="2">
    <location>
        <begin position="1"/>
        <end position="121"/>
    </location>
</feature>
<evidence type="ECO:0000259" key="3">
    <source>
        <dbReference type="PROSITE" id="PS50056"/>
    </source>
</evidence>
<dbReference type="PRINTS" id="PR00700">
    <property type="entry name" value="PRTYPHPHTASE"/>
</dbReference>
<dbReference type="Proteomes" id="UP000276776">
    <property type="component" value="Unassembled WGS sequence"/>
</dbReference>
<dbReference type="Pfam" id="PF00102">
    <property type="entry name" value="Y_phosphatase"/>
    <property type="match status" value="1"/>
</dbReference>
<evidence type="ECO:0000259" key="2">
    <source>
        <dbReference type="PROSITE" id="PS50055"/>
    </source>
</evidence>
<gene>
    <name evidence="4" type="ORF">TCLT_LOCUS5286</name>
</gene>
<evidence type="ECO:0000313" key="5">
    <source>
        <dbReference type="Proteomes" id="UP000276776"/>
    </source>
</evidence>
<dbReference type="SMART" id="SM00404">
    <property type="entry name" value="PTPc_motif"/>
    <property type="match status" value="1"/>
</dbReference>
<dbReference type="InterPro" id="IPR052782">
    <property type="entry name" value="Oocyte-zygote_transition_reg"/>
</dbReference>
<dbReference type="PANTHER" id="PTHR46163:SF5">
    <property type="entry name" value="TYROSINE-PROTEIN PHOSPHATASE"/>
    <property type="match status" value="1"/>
</dbReference>
<evidence type="ECO:0000313" key="4">
    <source>
        <dbReference type="EMBL" id="VDN02511.1"/>
    </source>
</evidence>
<dbReference type="Gene3D" id="3.90.190.10">
    <property type="entry name" value="Protein tyrosine phosphatase superfamily"/>
    <property type="match status" value="1"/>
</dbReference>
<reference evidence="6" key="1">
    <citation type="submission" date="2017-02" db="UniProtKB">
        <authorList>
            <consortium name="WormBaseParasite"/>
        </authorList>
    </citation>
    <scope>IDENTIFICATION</scope>
</reference>
<dbReference type="GO" id="GO:0004725">
    <property type="term" value="F:protein tyrosine phosphatase activity"/>
    <property type="evidence" value="ECO:0007669"/>
    <property type="project" value="InterPro"/>
</dbReference>
<dbReference type="PANTHER" id="PTHR46163">
    <property type="entry name" value="TYROSINE-PROTEIN PHOSPHATASE-RELATED"/>
    <property type="match status" value="1"/>
</dbReference>
<dbReference type="PROSITE" id="PS50056">
    <property type="entry name" value="TYR_PHOSPHATASE_2"/>
    <property type="match status" value="1"/>
</dbReference>
<dbReference type="InterPro" id="IPR000387">
    <property type="entry name" value="Tyr_Pase_dom"/>
</dbReference>
<dbReference type="SUPFAM" id="SSF52799">
    <property type="entry name" value="(Phosphotyrosine protein) phosphatases II"/>
    <property type="match status" value="1"/>
</dbReference>
<dbReference type="InterPro" id="IPR003595">
    <property type="entry name" value="Tyr_Pase_cat"/>
</dbReference>
<proteinExistence type="predicted"/>
<evidence type="ECO:0000313" key="6">
    <source>
        <dbReference type="WBParaSite" id="TCLT_0000529701-mRNA-1"/>
    </source>
</evidence>
<dbReference type="STRING" id="103827.A0A0N5CXZ6"/>
<name>A0A0N5CXZ6_THECL</name>
<accession>A0A0N5CXZ6</accession>
<protein>
    <submittedName>
        <fullName evidence="6">TYR_PHOSPHATASE_2 domain-containing protein</fullName>
    </submittedName>
</protein>
<dbReference type="InterPro" id="IPR000242">
    <property type="entry name" value="PTP_cat"/>
</dbReference>
<evidence type="ECO:0000256" key="1">
    <source>
        <dbReference type="SAM" id="MobiDB-lite"/>
    </source>
</evidence>
<feature type="region of interest" description="Disordered" evidence="1">
    <location>
        <begin position="136"/>
        <end position="155"/>
    </location>
</feature>
<dbReference type="PROSITE" id="PS00383">
    <property type="entry name" value="TYR_PHOSPHATASE_1"/>
    <property type="match status" value="1"/>
</dbReference>
<dbReference type="InterPro" id="IPR029021">
    <property type="entry name" value="Prot-tyrosine_phosphatase-like"/>
</dbReference>
<dbReference type="InterPro" id="IPR016130">
    <property type="entry name" value="Tyr_Pase_AS"/>
</dbReference>